<dbReference type="EMBL" id="OU015584">
    <property type="protein sequence ID" value="CAG5082868.1"/>
    <property type="molecule type" value="Genomic_DNA"/>
</dbReference>
<dbReference type="SMART" id="SM00387">
    <property type="entry name" value="HATPase_c"/>
    <property type="match status" value="1"/>
</dbReference>
<dbReference type="SUPFAM" id="SSF55874">
    <property type="entry name" value="ATPase domain of HSP90 chaperone/DNA topoisomerase II/histidine kinase"/>
    <property type="match status" value="1"/>
</dbReference>
<dbReference type="PROSITE" id="PS50109">
    <property type="entry name" value="HIS_KIN"/>
    <property type="match status" value="1"/>
</dbReference>
<gene>
    <name evidence="10" type="primary">sasA_6</name>
    <name evidence="10" type="ORF">CRYO30217_02030</name>
</gene>
<sequence length="413" mass="47779">MKLIKKTNRNFILILLGVIPLAIILLFFSLTYYMADEVDEKLRVDELRIVEQLKTNPEFISIYPVIEVEEIQSAENIEEGIKDVLVYDPIEKEEEPFRELISVKEVNRKIYLIKVRHSTIESKDFMIAIILSMGVILLLIFLLLLVFNNRLSLKLWKPFYNNIDELRTFSFTSTDHLDLKDSDIDEFQDLKHSLELLTEQLHKDYKTLKEFTENASHEIQTPLSIISMNLDEVLQEEHSKENYDKLYACYQSVQRLSKLNQKLLLLAKIDNQQFNDVSEIEFNSLIKEKSEELEQLIEQKDLNVNIVEEGKLRVEMDSILANVLVINLLSNAIKHSLSGSNINIIITGSYFSISNPTEIAIDEKQVFERFKKGNDADSSTGLGLSIVKRIVDLSNMEIEVTNKQGDFKISVKK</sequence>
<dbReference type="GO" id="GO:0000155">
    <property type="term" value="F:phosphorelay sensor kinase activity"/>
    <property type="evidence" value="ECO:0007669"/>
    <property type="project" value="InterPro"/>
</dbReference>
<evidence type="ECO:0000313" key="11">
    <source>
        <dbReference type="Proteomes" id="UP000683507"/>
    </source>
</evidence>
<evidence type="ECO:0000256" key="2">
    <source>
        <dbReference type="ARBA" id="ARBA00012438"/>
    </source>
</evidence>
<evidence type="ECO:0000256" key="8">
    <source>
        <dbReference type="SAM" id="Phobius"/>
    </source>
</evidence>
<accession>A0A916JNH4</accession>
<dbReference type="Pfam" id="PF02518">
    <property type="entry name" value="HATPase_c"/>
    <property type="match status" value="1"/>
</dbReference>
<keyword evidence="4 10" id="KW-0808">Transferase</keyword>
<dbReference type="SMART" id="SM00388">
    <property type="entry name" value="HisKA"/>
    <property type="match status" value="1"/>
</dbReference>
<dbReference type="KEGG" id="ptan:CRYO30217_02030"/>
<keyword evidence="5 8" id="KW-0812">Transmembrane</keyword>
<reference evidence="10" key="1">
    <citation type="submission" date="2021-04" db="EMBL/GenBank/DDBJ databases">
        <authorList>
            <person name="Rodrigo-Torres L."/>
            <person name="Arahal R. D."/>
            <person name="Lucena T."/>
        </authorList>
    </citation>
    <scope>NUCLEOTIDE SEQUENCE</scope>
    <source>
        <strain evidence="10">AS29M-1</strain>
    </source>
</reference>
<dbReference type="Proteomes" id="UP000683507">
    <property type="component" value="Chromosome"/>
</dbReference>
<dbReference type="Gene3D" id="1.10.287.130">
    <property type="match status" value="1"/>
</dbReference>
<feature type="transmembrane region" description="Helical" evidence="8">
    <location>
        <begin position="12"/>
        <end position="35"/>
    </location>
</feature>
<dbReference type="RefSeq" id="WP_258542233.1">
    <property type="nucleotide sequence ID" value="NZ_OU015584.1"/>
</dbReference>
<keyword evidence="7 8" id="KW-1133">Transmembrane helix</keyword>
<dbReference type="PANTHER" id="PTHR45436:SF5">
    <property type="entry name" value="SENSOR HISTIDINE KINASE TRCS"/>
    <property type="match status" value="1"/>
</dbReference>
<dbReference type="Gene3D" id="3.30.565.10">
    <property type="entry name" value="Histidine kinase-like ATPase, C-terminal domain"/>
    <property type="match status" value="1"/>
</dbReference>
<keyword evidence="3" id="KW-0597">Phosphoprotein</keyword>
<evidence type="ECO:0000256" key="7">
    <source>
        <dbReference type="ARBA" id="ARBA00022989"/>
    </source>
</evidence>
<dbReference type="Pfam" id="PF00512">
    <property type="entry name" value="HisKA"/>
    <property type="match status" value="1"/>
</dbReference>
<comment type="catalytic activity">
    <reaction evidence="1">
        <text>ATP + protein L-histidine = ADP + protein N-phospho-L-histidine.</text>
        <dbReference type="EC" id="2.7.13.3"/>
    </reaction>
</comment>
<dbReference type="InterPro" id="IPR050428">
    <property type="entry name" value="TCS_sensor_his_kinase"/>
</dbReference>
<dbReference type="InterPro" id="IPR003594">
    <property type="entry name" value="HATPase_dom"/>
</dbReference>
<evidence type="ECO:0000256" key="6">
    <source>
        <dbReference type="ARBA" id="ARBA00022777"/>
    </source>
</evidence>
<evidence type="ECO:0000256" key="1">
    <source>
        <dbReference type="ARBA" id="ARBA00000085"/>
    </source>
</evidence>
<dbReference type="PANTHER" id="PTHR45436">
    <property type="entry name" value="SENSOR HISTIDINE KINASE YKOH"/>
    <property type="match status" value="1"/>
</dbReference>
<dbReference type="InterPro" id="IPR036097">
    <property type="entry name" value="HisK_dim/P_sf"/>
</dbReference>
<dbReference type="SUPFAM" id="SSF47384">
    <property type="entry name" value="Homodimeric domain of signal transducing histidine kinase"/>
    <property type="match status" value="1"/>
</dbReference>
<dbReference type="GO" id="GO:0005886">
    <property type="term" value="C:plasma membrane"/>
    <property type="evidence" value="ECO:0007669"/>
    <property type="project" value="TreeGrafter"/>
</dbReference>
<protein>
    <recommendedName>
        <fullName evidence="2">histidine kinase</fullName>
        <ecNumber evidence="2">2.7.13.3</ecNumber>
    </recommendedName>
</protein>
<proteinExistence type="predicted"/>
<dbReference type="CDD" id="cd00082">
    <property type="entry name" value="HisKA"/>
    <property type="match status" value="1"/>
</dbReference>
<name>A0A916JNH4_9FLAO</name>
<dbReference type="AlphaFoldDB" id="A0A916JNH4"/>
<feature type="domain" description="Histidine kinase" evidence="9">
    <location>
        <begin position="214"/>
        <end position="413"/>
    </location>
</feature>
<keyword evidence="11" id="KW-1185">Reference proteome</keyword>
<evidence type="ECO:0000259" key="9">
    <source>
        <dbReference type="PROSITE" id="PS50109"/>
    </source>
</evidence>
<feature type="transmembrane region" description="Helical" evidence="8">
    <location>
        <begin position="125"/>
        <end position="147"/>
    </location>
</feature>
<dbReference type="InterPro" id="IPR003661">
    <property type="entry name" value="HisK_dim/P_dom"/>
</dbReference>
<dbReference type="InterPro" id="IPR036890">
    <property type="entry name" value="HATPase_C_sf"/>
</dbReference>
<evidence type="ECO:0000256" key="5">
    <source>
        <dbReference type="ARBA" id="ARBA00022692"/>
    </source>
</evidence>
<organism evidence="10 11">
    <name type="scientific">Parvicella tangerina</name>
    <dbReference type="NCBI Taxonomy" id="2829795"/>
    <lineage>
        <taxon>Bacteria</taxon>
        <taxon>Pseudomonadati</taxon>
        <taxon>Bacteroidota</taxon>
        <taxon>Flavobacteriia</taxon>
        <taxon>Flavobacteriales</taxon>
        <taxon>Parvicellaceae</taxon>
        <taxon>Parvicella</taxon>
    </lineage>
</organism>
<dbReference type="InterPro" id="IPR005467">
    <property type="entry name" value="His_kinase_dom"/>
</dbReference>
<keyword evidence="6" id="KW-0418">Kinase</keyword>
<evidence type="ECO:0000313" key="10">
    <source>
        <dbReference type="EMBL" id="CAG5082868.1"/>
    </source>
</evidence>
<evidence type="ECO:0000256" key="4">
    <source>
        <dbReference type="ARBA" id="ARBA00022679"/>
    </source>
</evidence>
<dbReference type="EC" id="2.7.13.3" evidence="2"/>
<evidence type="ECO:0000256" key="3">
    <source>
        <dbReference type="ARBA" id="ARBA00022553"/>
    </source>
</evidence>
<keyword evidence="8" id="KW-0472">Membrane</keyword>